<name>A0ABQ2KY58_9NOCA</name>
<reference evidence="2" key="1">
    <citation type="journal article" date="2019" name="Int. J. Syst. Evol. Microbiol.">
        <title>The Global Catalogue of Microorganisms (GCM) 10K type strain sequencing project: providing services to taxonomists for standard genome sequencing and annotation.</title>
        <authorList>
            <consortium name="The Broad Institute Genomics Platform"/>
            <consortium name="The Broad Institute Genome Sequencing Center for Infectious Disease"/>
            <person name="Wu L."/>
            <person name="Ma J."/>
        </authorList>
    </citation>
    <scope>NUCLEOTIDE SEQUENCE [LARGE SCALE GENOMIC DNA]</scope>
    <source>
        <strain evidence="2">CGMCC 4.7329</strain>
    </source>
</reference>
<evidence type="ECO:0000313" key="2">
    <source>
        <dbReference type="Proteomes" id="UP000658127"/>
    </source>
</evidence>
<dbReference type="EMBL" id="BMNE01000010">
    <property type="protein sequence ID" value="GGN96816.1"/>
    <property type="molecule type" value="Genomic_DNA"/>
</dbReference>
<dbReference type="Proteomes" id="UP000658127">
    <property type="component" value="Unassembled WGS sequence"/>
</dbReference>
<evidence type="ECO:0000313" key="1">
    <source>
        <dbReference type="EMBL" id="GGN96816.1"/>
    </source>
</evidence>
<sequence length="51" mass="4980">MGVGGLPGVTDTAEPEEIMLAMAVNSAALPVSITQVFLSIPPGQAVGVVGS</sequence>
<proteinExistence type="predicted"/>
<gene>
    <name evidence="1" type="ORF">GCM10011610_62100</name>
</gene>
<organism evidence="1 2">
    <name type="scientific">Nocardia rhizosphaerihabitans</name>
    <dbReference type="NCBI Taxonomy" id="1691570"/>
    <lineage>
        <taxon>Bacteria</taxon>
        <taxon>Bacillati</taxon>
        <taxon>Actinomycetota</taxon>
        <taxon>Actinomycetes</taxon>
        <taxon>Mycobacteriales</taxon>
        <taxon>Nocardiaceae</taxon>
        <taxon>Nocardia</taxon>
    </lineage>
</organism>
<comment type="caution">
    <text evidence="1">The sequence shown here is derived from an EMBL/GenBank/DDBJ whole genome shotgun (WGS) entry which is preliminary data.</text>
</comment>
<protein>
    <submittedName>
        <fullName evidence="1">Uncharacterized protein</fullName>
    </submittedName>
</protein>
<accession>A0ABQ2KY58</accession>
<keyword evidence="2" id="KW-1185">Reference proteome</keyword>